<sequence length="408" mass="45431">MAETITLSKAERRNVLNLSPTTSINKDPVGAGASGLVRPAPLTDEESPSVVHDRQDPYRLRDALKTDAELSELRNRRRIGKQIEEYHRGQNELIGQLLKPLEEHTSDAQEAEENAKLSVKIAVWASFFANVALCVLQIYATATSGSLAILAAGIDSFFDIGANGILGWFHRKSKRLDSNTWPVGGSRLETIGNITYGSIMASVNLVVVVECVRNMITSHEGVEFKLVPLINVAAALAVKFGLFLYCFALRNNSSQVRMLWEDHRNDLFVNGFAVLMYAGGAKLAWWLDPAGGLIIAVGIIGLWLRTLYKQFGYLAGRSAPHEFLQLVIYKAATFSEEIQQIDTVRAYHSGPNYFVEVDIVMPGDTPLWKAHDLSQQMQDKLETLPGVERAFVHVDHETTHRPEHRKHM</sequence>
<dbReference type="InterPro" id="IPR036837">
    <property type="entry name" value="Cation_efflux_CTD_sf"/>
</dbReference>
<feature type="domain" description="Cation efflux protein cytoplasmic" evidence="9">
    <location>
        <begin position="334"/>
        <end position="396"/>
    </location>
</feature>
<keyword evidence="4 7" id="KW-1133">Transmembrane helix</keyword>
<dbReference type="InterPro" id="IPR027470">
    <property type="entry name" value="Cation_efflux_CTD"/>
</dbReference>
<dbReference type="InterPro" id="IPR002524">
    <property type="entry name" value="Cation_efflux"/>
</dbReference>
<dbReference type="GO" id="GO:0030003">
    <property type="term" value="P:intracellular monoatomic cation homeostasis"/>
    <property type="evidence" value="ECO:0007669"/>
    <property type="project" value="UniProtKB-ARBA"/>
</dbReference>
<dbReference type="Proteomes" id="UP000054248">
    <property type="component" value="Unassembled WGS sequence"/>
</dbReference>
<dbReference type="EMBL" id="KN822963">
    <property type="protein sequence ID" value="KIO31478.1"/>
    <property type="molecule type" value="Genomic_DNA"/>
</dbReference>
<dbReference type="PANTHER" id="PTHR43840">
    <property type="entry name" value="MITOCHONDRIAL METAL TRANSPORTER 1-RELATED"/>
    <property type="match status" value="1"/>
</dbReference>
<evidence type="ECO:0000313" key="10">
    <source>
        <dbReference type="EMBL" id="KIO31478.1"/>
    </source>
</evidence>
<dbReference type="GO" id="GO:0098771">
    <property type="term" value="P:inorganic ion homeostasis"/>
    <property type="evidence" value="ECO:0007669"/>
    <property type="project" value="UniProtKB-ARBA"/>
</dbReference>
<keyword evidence="5 7" id="KW-0472">Membrane</keyword>
<dbReference type="GO" id="GO:0016020">
    <property type="term" value="C:membrane"/>
    <property type="evidence" value="ECO:0007669"/>
    <property type="project" value="UniProtKB-SubCell"/>
</dbReference>
<dbReference type="AlphaFoldDB" id="A0A0C3LC45"/>
<feature type="region of interest" description="Disordered" evidence="6">
    <location>
        <begin position="18"/>
        <end position="53"/>
    </location>
</feature>
<feature type="transmembrane region" description="Helical" evidence="7">
    <location>
        <begin position="229"/>
        <end position="247"/>
    </location>
</feature>
<keyword evidence="2" id="KW-0813">Transport</keyword>
<dbReference type="NCBIfam" id="TIGR01297">
    <property type="entry name" value="CDF"/>
    <property type="match status" value="1"/>
</dbReference>
<feature type="transmembrane region" description="Helical" evidence="7">
    <location>
        <begin position="121"/>
        <end position="140"/>
    </location>
</feature>
<evidence type="ECO:0000256" key="3">
    <source>
        <dbReference type="ARBA" id="ARBA00022692"/>
    </source>
</evidence>
<keyword evidence="11" id="KW-1185">Reference proteome</keyword>
<feature type="transmembrane region" description="Helical" evidence="7">
    <location>
        <begin position="267"/>
        <end position="285"/>
    </location>
</feature>
<gene>
    <name evidence="10" type="ORF">M407DRAFT_241814</name>
</gene>
<reference evidence="11" key="2">
    <citation type="submission" date="2015-01" db="EMBL/GenBank/DDBJ databases">
        <title>Evolutionary Origins and Diversification of the Mycorrhizal Mutualists.</title>
        <authorList>
            <consortium name="DOE Joint Genome Institute"/>
            <consortium name="Mycorrhizal Genomics Consortium"/>
            <person name="Kohler A."/>
            <person name="Kuo A."/>
            <person name="Nagy L.G."/>
            <person name="Floudas D."/>
            <person name="Copeland A."/>
            <person name="Barry K.W."/>
            <person name="Cichocki N."/>
            <person name="Veneault-Fourrey C."/>
            <person name="LaButti K."/>
            <person name="Lindquist E.A."/>
            <person name="Lipzen A."/>
            <person name="Lundell T."/>
            <person name="Morin E."/>
            <person name="Murat C."/>
            <person name="Riley R."/>
            <person name="Ohm R."/>
            <person name="Sun H."/>
            <person name="Tunlid A."/>
            <person name="Henrissat B."/>
            <person name="Grigoriev I.V."/>
            <person name="Hibbett D.S."/>
            <person name="Martin F."/>
        </authorList>
    </citation>
    <scope>NUCLEOTIDE SEQUENCE [LARGE SCALE GENOMIC DNA]</scope>
    <source>
        <strain evidence="11">MUT 4182</strain>
    </source>
</reference>
<proteinExistence type="predicted"/>
<dbReference type="STRING" id="1051891.A0A0C3LC45"/>
<dbReference type="Pfam" id="PF01545">
    <property type="entry name" value="Cation_efflux"/>
    <property type="match status" value="1"/>
</dbReference>
<protein>
    <submittedName>
        <fullName evidence="10">Uncharacterized protein</fullName>
    </submittedName>
</protein>
<dbReference type="Gene3D" id="1.20.1510.10">
    <property type="entry name" value="Cation efflux protein transmembrane domain"/>
    <property type="match status" value="1"/>
</dbReference>
<evidence type="ECO:0000259" key="8">
    <source>
        <dbReference type="Pfam" id="PF01545"/>
    </source>
</evidence>
<evidence type="ECO:0000256" key="7">
    <source>
        <dbReference type="SAM" id="Phobius"/>
    </source>
</evidence>
<dbReference type="Gene3D" id="3.30.70.1350">
    <property type="entry name" value="Cation efflux protein, cytoplasmic domain"/>
    <property type="match status" value="1"/>
</dbReference>
<evidence type="ECO:0000313" key="11">
    <source>
        <dbReference type="Proteomes" id="UP000054248"/>
    </source>
</evidence>
<dbReference type="SUPFAM" id="SSF160240">
    <property type="entry name" value="Cation efflux protein cytoplasmic domain-like"/>
    <property type="match status" value="1"/>
</dbReference>
<reference evidence="10 11" key="1">
    <citation type="submission" date="2014-04" db="EMBL/GenBank/DDBJ databases">
        <authorList>
            <consortium name="DOE Joint Genome Institute"/>
            <person name="Kuo A."/>
            <person name="Girlanda M."/>
            <person name="Perotto S."/>
            <person name="Kohler A."/>
            <person name="Nagy L.G."/>
            <person name="Floudas D."/>
            <person name="Copeland A."/>
            <person name="Barry K.W."/>
            <person name="Cichocki N."/>
            <person name="Veneault-Fourrey C."/>
            <person name="LaButti K."/>
            <person name="Lindquist E.A."/>
            <person name="Lipzen A."/>
            <person name="Lundell T."/>
            <person name="Morin E."/>
            <person name="Murat C."/>
            <person name="Sun H."/>
            <person name="Tunlid A."/>
            <person name="Henrissat B."/>
            <person name="Grigoriev I.V."/>
            <person name="Hibbett D.S."/>
            <person name="Martin F."/>
            <person name="Nordberg H.P."/>
            <person name="Cantor M.N."/>
            <person name="Hua S.X."/>
        </authorList>
    </citation>
    <scope>NUCLEOTIDE SEQUENCE [LARGE SCALE GENOMIC DNA]</scope>
    <source>
        <strain evidence="10 11">MUT 4182</strain>
    </source>
</reference>
<dbReference type="Pfam" id="PF16916">
    <property type="entry name" value="ZT_dimer"/>
    <property type="match status" value="1"/>
</dbReference>
<organism evidence="10 11">
    <name type="scientific">Tulasnella calospora MUT 4182</name>
    <dbReference type="NCBI Taxonomy" id="1051891"/>
    <lineage>
        <taxon>Eukaryota</taxon>
        <taxon>Fungi</taxon>
        <taxon>Dikarya</taxon>
        <taxon>Basidiomycota</taxon>
        <taxon>Agaricomycotina</taxon>
        <taxon>Agaricomycetes</taxon>
        <taxon>Cantharellales</taxon>
        <taxon>Tulasnellaceae</taxon>
        <taxon>Tulasnella</taxon>
    </lineage>
</organism>
<keyword evidence="3 7" id="KW-0812">Transmembrane</keyword>
<accession>A0A0C3LC45</accession>
<dbReference type="GO" id="GO:0008324">
    <property type="term" value="F:monoatomic cation transmembrane transporter activity"/>
    <property type="evidence" value="ECO:0007669"/>
    <property type="project" value="InterPro"/>
</dbReference>
<feature type="transmembrane region" description="Helical" evidence="7">
    <location>
        <begin position="190"/>
        <end position="209"/>
    </location>
</feature>
<feature type="transmembrane region" description="Helical" evidence="7">
    <location>
        <begin position="291"/>
        <end position="308"/>
    </location>
</feature>
<feature type="domain" description="Cation efflux protein transmembrane" evidence="8">
    <location>
        <begin position="123"/>
        <end position="314"/>
    </location>
</feature>
<dbReference type="SUPFAM" id="SSF161111">
    <property type="entry name" value="Cation efflux protein transmembrane domain-like"/>
    <property type="match status" value="1"/>
</dbReference>
<evidence type="ECO:0000256" key="1">
    <source>
        <dbReference type="ARBA" id="ARBA00004141"/>
    </source>
</evidence>
<evidence type="ECO:0000256" key="6">
    <source>
        <dbReference type="SAM" id="MobiDB-lite"/>
    </source>
</evidence>
<comment type="subcellular location">
    <subcellularLocation>
        <location evidence="1">Membrane</location>
        <topology evidence="1">Multi-pass membrane protein</topology>
    </subcellularLocation>
</comment>
<dbReference type="FunFam" id="1.20.1510.10:FF:000005">
    <property type="entry name" value="Putative Cation diffusion facilitator 1"/>
    <property type="match status" value="1"/>
</dbReference>
<dbReference type="InterPro" id="IPR058533">
    <property type="entry name" value="Cation_efflux_TM"/>
</dbReference>
<feature type="transmembrane region" description="Helical" evidence="7">
    <location>
        <begin position="146"/>
        <end position="169"/>
    </location>
</feature>
<dbReference type="InterPro" id="IPR050291">
    <property type="entry name" value="CDF_Transporter"/>
</dbReference>
<evidence type="ECO:0000256" key="4">
    <source>
        <dbReference type="ARBA" id="ARBA00022989"/>
    </source>
</evidence>
<dbReference type="OrthoDB" id="78296at2759"/>
<evidence type="ECO:0000259" key="9">
    <source>
        <dbReference type="Pfam" id="PF16916"/>
    </source>
</evidence>
<name>A0A0C3LC45_9AGAM</name>
<dbReference type="PANTHER" id="PTHR43840:SF12">
    <property type="entry name" value="CATION DIFFUSION FACILITATOR 1 (AFU_ORTHOLOGUE AFUA_1G14440)"/>
    <property type="match status" value="1"/>
</dbReference>
<dbReference type="HOGENOM" id="CLU_013430_2_2_1"/>
<dbReference type="InterPro" id="IPR027469">
    <property type="entry name" value="Cation_efflux_TMD_sf"/>
</dbReference>
<evidence type="ECO:0000256" key="2">
    <source>
        <dbReference type="ARBA" id="ARBA00022448"/>
    </source>
</evidence>
<evidence type="ECO:0000256" key="5">
    <source>
        <dbReference type="ARBA" id="ARBA00023136"/>
    </source>
</evidence>